<dbReference type="EMBL" id="UOEI01000109">
    <property type="protein sequence ID" value="VAV93861.1"/>
    <property type="molecule type" value="Genomic_DNA"/>
</dbReference>
<evidence type="ECO:0000256" key="1">
    <source>
        <dbReference type="SAM" id="MobiDB-lite"/>
    </source>
</evidence>
<protein>
    <submittedName>
        <fullName evidence="2">Uncharacterized protein</fullName>
    </submittedName>
</protein>
<name>A0A3B0RRB1_9ZZZZ</name>
<feature type="compositionally biased region" description="Basic and acidic residues" evidence="1">
    <location>
        <begin position="8"/>
        <end position="18"/>
    </location>
</feature>
<accession>A0A3B0RRB1</accession>
<organism evidence="2">
    <name type="scientific">hydrothermal vent metagenome</name>
    <dbReference type="NCBI Taxonomy" id="652676"/>
    <lineage>
        <taxon>unclassified sequences</taxon>
        <taxon>metagenomes</taxon>
        <taxon>ecological metagenomes</taxon>
    </lineage>
</organism>
<reference evidence="2" key="1">
    <citation type="submission" date="2018-06" db="EMBL/GenBank/DDBJ databases">
        <authorList>
            <person name="Zhirakovskaya E."/>
        </authorList>
    </citation>
    <scope>NUCLEOTIDE SEQUENCE</scope>
</reference>
<sequence>MGSTLEGKTIEVELKPADDETDGSES</sequence>
<proteinExistence type="predicted"/>
<dbReference type="AlphaFoldDB" id="A0A3B0RRB1"/>
<feature type="region of interest" description="Disordered" evidence="1">
    <location>
        <begin position="1"/>
        <end position="26"/>
    </location>
</feature>
<evidence type="ECO:0000313" key="2">
    <source>
        <dbReference type="EMBL" id="VAV93861.1"/>
    </source>
</evidence>
<gene>
    <name evidence="2" type="ORF">MNBD_ACTINO01-963</name>
</gene>